<dbReference type="Proteomes" id="UP000265768">
    <property type="component" value="Unassembled WGS sequence"/>
</dbReference>
<dbReference type="Gene3D" id="3.30.530.20">
    <property type="match status" value="1"/>
</dbReference>
<evidence type="ECO:0000313" key="4">
    <source>
        <dbReference type="Proteomes" id="UP000265768"/>
    </source>
</evidence>
<dbReference type="AlphaFoldDB" id="A0A3A4ANU8"/>
<dbReference type="SUPFAM" id="SSF55961">
    <property type="entry name" value="Bet v1-like"/>
    <property type="match status" value="1"/>
</dbReference>
<dbReference type="InterPro" id="IPR023393">
    <property type="entry name" value="START-like_dom_sf"/>
</dbReference>
<sequence>MTDVTGEIKAADRAVGDRPIAGGPGRSLILRRAYAAPVGDLWAACTTADRLGRWLGPVSGDLRPGGSFRVEGQASGRILRCEAPRLLVVTWEYGPDSVTEVELRLSPGEGGGAVLELCHTSPAETVDEIVRRLGPVGPIGIGAEWDLALLALERLTAGEDFDRAAWRGTPRGREFTVASYRAWGEEARAAWGLGEGEIAKTVDFLLRQAPPGEGEAAG</sequence>
<reference evidence="3 4" key="1">
    <citation type="submission" date="2018-09" db="EMBL/GenBank/DDBJ databases">
        <title>YIM 75507 draft genome.</title>
        <authorList>
            <person name="Tang S."/>
            <person name="Feng Y."/>
        </authorList>
    </citation>
    <scope>NUCLEOTIDE SEQUENCE [LARGE SCALE GENOMIC DNA]</scope>
    <source>
        <strain evidence="3 4">YIM 75507</strain>
    </source>
</reference>
<dbReference type="Pfam" id="PF08327">
    <property type="entry name" value="AHSA1"/>
    <property type="match status" value="1"/>
</dbReference>
<comment type="caution">
    <text evidence="3">The sequence shown here is derived from an EMBL/GenBank/DDBJ whole genome shotgun (WGS) entry which is preliminary data.</text>
</comment>
<name>A0A3A4ANU8_9ACTN</name>
<proteinExistence type="inferred from homology"/>
<evidence type="ECO:0000256" key="1">
    <source>
        <dbReference type="ARBA" id="ARBA00006817"/>
    </source>
</evidence>
<dbReference type="EMBL" id="QZEY01000020">
    <property type="protein sequence ID" value="RJL23008.1"/>
    <property type="molecule type" value="Genomic_DNA"/>
</dbReference>
<organism evidence="3 4">
    <name type="scientific">Bailinhaonella thermotolerans</name>
    <dbReference type="NCBI Taxonomy" id="1070861"/>
    <lineage>
        <taxon>Bacteria</taxon>
        <taxon>Bacillati</taxon>
        <taxon>Actinomycetota</taxon>
        <taxon>Actinomycetes</taxon>
        <taxon>Streptosporangiales</taxon>
        <taxon>Streptosporangiaceae</taxon>
        <taxon>Bailinhaonella</taxon>
    </lineage>
</organism>
<keyword evidence="4" id="KW-1185">Reference proteome</keyword>
<gene>
    <name evidence="3" type="ORF">D5H75_34075</name>
</gene>
<dbReference type="RefSeq" id="WP_119930706.1">
    <property type="nucleotide sequence ID" value="NZ_QZEY01000020.1"/>
</dbReference>
<evidence type="ECO:0000313" key="3">
    <source>
        <dbReference type="EMBL" id="RJL23008.1"/>
    </source>
</evidence>
<feature type="domain" description="Activator of Hsp90 ATPase homologue 1/2-like C-terminal" evidence="2">
    <location>
        <begin position="36"/>
        <end position="121"/>
    </location>
</feature>
<protein>
    <recommendedName>
        <fullName evidence="2">Activator of Hsp90 ATPase homologue 1/2-like C-terminal domain-containing protein</fullName>
    </recommendedName>
</protein>
<evidence type="ECO:0000259" key="2">
    <source>
        <dbReference type="Pfam" id="PF08327"/>
    </source>
</evidence>
<dbReference type="OrthoDB" id="8117292at2"/>
<comment type="similarity">
    <text evidence="1">Belongs to the AHA1 family.</text>
</comment>
<accession>A0A3A4ANU8</accession>
<dbReference type="InterPro" id="IPR013538">
    <property type="entry name" value="ASHA1/2-like_C"/>
</dbReference>